<accession>A0A645G6U5</accession>
<dbReference type="EMBL" id="VSSQ01067448">
    <property type="protein sequence ID" value="MPN19834.1"/>
    <property type="molecule type" value="Genomic_DNA"/>
</dbReference>
<reference evidence="1" key="1">
    <citation type="submission" date="2019-08" db="EMBL/GenBank/DDBJ databases">
        <authorList>
            <person name="Kucharzyk K."/>
            <person name="Murdoch R.W."/>
            <person name="Higgins S."/>
            <person name="Loffler F."/>
        </authorList>
    </citation>
    <scope>NUCLEOTIDE SEQUENCE</scope>
</reference>
<evidence type="ECO:0000313" key="1">
    <source>
        <dbReference type="EMBL" id="MPN19834.1"/>
    </source>
</evidence>
<sequence>MGTRSFKTIRFNCRPKKRHIHILAGQSYLEPIEYGLTNIEKPFVINGKKLRQGERVKFLASKLK</sequence>
<name>A0A645G6U5_9ZZZZ</name>
<gene>
    <name evidence="1" type="ORF">SDC9_167206</name>
</gene>
<dbReference type="AlphaFoldDB" id="A0A645G6U5"/>
<proteinExistence type="predicted"/>
<protein>
    <submittedName>
        <fullName evidence="1">Uncharacterized protein</fullName>
    </submittedName>
</protein>
<comment type="caution">
    <text evidence="1">The sequence shown here is derived from an EMBL/GenBank/DDBJ whole genome shotgun (WGS) entry which is preliminary data.</text>
</comment>
<organism evidence="1">
    <name type="scientific">bioreactor metagenome</name>
    <dbReference type="NCBI Taxonomy" id="1076179"/>
    <lineage>
        <taxon>unclassified sequences</taxon>
        <taxon>metagenomes</taxon>
        <taxon>ecological metagenomes</taxon>
    </lineage>
</organism>